<proteinExistence type="inferred from homology"/>
<dbReference type="SUPFAM" id="SSF51445">
    <property type="entry name" value="(Trans)glycosidases"/>
    <property type="match status" value="1"/>
</dbReference>
<gene>
    <name evidence="5" type="ORF">CKO13_02575</name>
</gene>
<organism evidence="5 6">
    <name type="scientific">Halorhodospira neutriphila</name>
    <dbReference type="NCBI Taxonomy" id="168379"/>
    <lineage>
        <taxon>Bacteria</taxon>
        <taxon>Pseudomonadati</taxon>
        <taxon>Pseudomonadota</taxon>
        <taxon>Gammaproteobacteria</taxon>
        <taxon>Chromatiales</taxon>
        <taxon>Ectothiorhodospiraceae</taxon>
        <taxon>Halorhodospira</taxon>
    </lineage>
</organism>
<feature type="domain" description="Glycoside hydrolase family 5" evidence="4">
    <location>
        <begin position="48"/>
        <end position="319"/>
    </location>
</feature>
<evidence type="ECO:0000256" key="2">
    <source>
        <dbReference type="ARBA" id="ARBA00023295"/>
    </source>
</evidence>
<comment type="similarity">
    <text evidence="3">Belongs to the glycosyl hydrolase 5 (cellulase A) family.</text>
</comment>
<evidence type="ECO:0000313" key="5">
    <source>
        <dbReference type="EMBL" id="MBK1725920.1"/>
    </source>
</evidence>
<keyword evidence="2 3" id="KW-0326">Glycosidase</keyword>
<dbReference type="Pfam" id="PF00150">
    <property type="entry name" value="Cellulase"/>
    <property type="match status" value="1"/>
</dbReference>
<dbReference type="PANTHER" id="PTHR34142">
    <property type="entry name" value="ENDO-BETA-1,4-GLUCANASE A"/>
    <property type="match status" value="1"/>
</dbReference>
<evidence type="ECO:0000313" key="6">
    <source>
        <dbReference type="Proteomes" id="UP000738126"/>
    </source>
</evidence>
<evidence type="ECO:0000259" key="4">
    <source>
        <dbReference type="Pfam" id="PF00150"/>
    </source>
</evidence>
<dbReference type="PANTHER" id="PTHR34142:SF1">
    <property type="entry name" value="GLYCOSIDE HYDROLASE FAMILY 5 DOMAIN-CONTAINING PROTEIN"/>
    <property type="match status" value="1"/>
</dbReference>
<evidence type="ECO:0000256" key="3">
    <source>
        <dbReference type="RuleBase" id="RU361153"/>
    </source>
</evidence>
<accession>A0ABS1E578</accession>
<dbReference type="Proteomes" id="UP000738126">
    <property type="component" value="Unassembled WGS sequence"/>
</dbReference>
<evidence type="ECO:0000256" key="1">
    <source>
        <dbReference type="ARBA" id="ARBA00022801"/>
    </source>
</evidence>
<reference evidence="5 6" key="1">
    <citation type="journal article" date="2020" name="Microorganisms">
        <title>Osmotic Adaptation and Compatible Solute Biosynthesis of Phototrophic Bacteria as Revealed from Genome Analyses.</title>
        <authorList>
            <person name="Imhoff J.F."/>
            <person name="Rahn T."/>
            <person name="Kunzel S."/>
            <person name="Keller A."/>
            <person name="Neulinger S.C."/>
        </authorList>
    </citation>
    <scope>NUCLEOTIDE SEQUENCE [LARGE SCALE GENOMIC DNA]</scope>
    <source>
        <strain evidence="5 6">DSM 15116</strain>
    </source>
</reference>
<comment type="caution">
    <text evidence="5">The sequence shown here is derived from an EMBL/GenBank/DDBJ whole genome shotgun (WGS) entry which is preliminary data.</text>
</comment>
<dbReference type="InterPro" id="IPR017853">
    <property type="entry name" value="GH"/>
</dbReference>
<dbReference type="EMBL" id="NRSH01000015">
    <property type="protein sequence ID" value="MBK1725920.1"/>
    <property type="molecule type" value="Genomic_DNA"/>
</dbReference>
<keyword evidence="6" id="KW-1185">Reference proteome</keyword>
<dbReference type="Gene3D" id="3.20.20.80">
    <property type="entry name" value="Glycosidases"/>
    <property type="match status" value="1"/>
</dbReference>
<keyword evidence="1 3" id="KW-0378">Hydrolase</keyword>
<protein>
    <recommendedName>
        <fullName evidence="4">Glycoside hydrolase family 5 domain-containing protein</fullName>
    </recommendedName>
</protein>
<sequence>MIPSAPRAARRPRRCRTAAALVIGLLVVLLHQGAAAGCLGEEPLRGVNLAGAEFNSEALPGRLGQDYVYPGNAMIADFAERGVTAIRLPVRWERLQRELGGPLHGADSGQLRRILAEAREQDLCVLVDIHNYGAYRGERLGTRAVPTAAFIDLWERLAGLASPEHLALGLMNEPIKLSVSRWSQVAQETVSALRERGVRHLILVSGGRWSGVHDWQEADSGGVSNAEAFADFSDPLGRGVIEVHQYPDTNYSGTRQECHPPAHFTPMFEAITDWARAHGQRLFLGEFGARDQGACLDSLGRIVGQASGAPVWRGWAYWASGPWWGDYPLALDMDAERRPRWERIEPHLPSGGSGDG</sequence>
<name>A0ABS1E578_9GAMM</name>
<dbReference type="InterPro" id="IPR001547">
    <property type="entry name" value="Glyco_hydro_5"/>
</dbReference>